<dbReference type="EMBL" id="RSAA01000007">
    <property type="protein sequence ID" value="RRO18028.1"/>
    <property type="molecule type" value="Genomic_DNA"/>
</dbReference>
<dbReference type="InterPro" id="IPR014729">
    <property type="entry name" value="Rossmann-like_a/b/a_fold"/>
</dbReference>
<dbReference type="Gene3D" id="3.40.50.620">
    <property type="entry name" value="HUPs"/>
    <property type="match status" value="1"/>
</dbReference>
<dbReference type="RefSeq" id="WP_125089381.1">
    <property type="nucleotide sequence ID" value="NZ_RSAA01000007.1"/>
</dbReference>
<organism evidence="2 3">
    <name type="scientific">Saccharopolyspora rhizosphaerae</name>
    <dbReference type="NCBI Taxonomy" id="2492662"/>
    <lineage>
        <taxon>Bacteria</taxon>
        <taxon>Bacillati</taxon>
        <taxon>Actinomycetota</taxon>
        <taxon>Actinomycetes</taxon>
        <taxon>Pseudonocardiales</taxon>
        <taxon>Pseudonocardiaceae</taxon>
        <taxon>Saccharopolyspora</taxon>
    </lineage>
</organism>
<keyword evidence="3" id="KW-1185">Reference proteome</keyword>
<dbReference type="Pfam" id="PF00766">
    <property type="entry name" value="ETF_alpha"/>
    <property type="match status" value="1"/>
</dbReference>
<evidence type="ECO:0000259" key="1">
    <source>
        <dbReference type="Pfam" id="PF00766"/>
    </source>
</evidence>
<dbReference type="NCBIfam" id="NF038209">
    <property type="entry name" value="mft_etfA"/>
    <property type="match status" value="1"/>
</dbReference>
<sequence length="308" mass="31582">MNALPEVLAVVVVRDGALPSGADETVAEAGGAVLLTGTGTVRAAKELTAARATWTVESSHVVPGSLAATLAPLLDEVRVVLLPASPDGRDLAPRLAFTTGRPLHAGAVRCGTSTADLSRVDDAVELRVRFDGPVVVTLAPGVRGVGRPLAPPEPVEITAAPAEVLDVELVEVRDPEPETVELTEAGRILGGGAGLVRRGEDGAAVMRTLTAVAAWLGASAGATRVVTDAGWAGHDRQIGTTGVVVDPELYVAFGISGATQHTGGLGRPEHVVSINTDPSCPMTAMADLGIIADAPEVLRELDRRRRDA</sequence>
<dbReference type="SUPFAM" id="SSF52402">
    <property type="entry name" value="Adenine nucleotide alpha hydrolases-like"/>
    <property type="match status" value="1"/>
</dbReference>
<dbReference type="OrthoDB" id="9770286at2"/>
<dbReference type="InterPro" id="IPR001308">
    <property type="entry name" value="ETF_a/FixB"/>
</dbReference>
<dbReference type="InterPro" id="IPR014731">
    <property type="entry name" value="ETF_asu_C"/>
</dbReference>
<reference evidence="2 3" key="1">
    <citation type="submission" date="2018-11" db="EMBL/GenBank/DDBJ databases">
        <title>Saccharopolyspora rhizosphaerae sp. nov., an actinomycete isolated from rhizosphere soil in Thailand.</title>
        <authorList>
            <person name="Intra B."/>
            <person name="Euanorasetr J."/>
            <person name="Take A."/>
            <person name="Inahashi Y."/>
            <person name="Mori M."/>
            <person name="Panbangred W."/>
            <person name="Matsumoto A."/>
        </authorList>
    </citation>
    <scope>NUCLEOTIDE SEQUENCE [LARGE SCALE GENOMIC DNA]</scope>
    <source>
        <strain evidence="2 3">H219</strain>
    </source>
</reference>
<dbReference type="Proteomes" id="UP000274515">
    <property type="component" value="Unassembled WGS sequence"/>
</dbReference>
<dbReference type="InterPro" id="IPR029035">
    <property type="entry name" value="DHS-like_NAD/FAD-binding_dom"/>
</dbReference>
<protein>
    <submittedName>
        <fullName evidence="2">Electron transfer flavoprotein subunit alpha/FixB family protein</fullName>
    </submittedName>
</protein>
<name>A0A426JY11_9PSEU</name>
<gene>
    <name evidence="2" type="ORF">EIL87_07100</name>
</gene>
<dbReference type="SUPFAM" id="SSF52467">
    <property type="entry name" value="DHS-like NAD/FAD-binding domain"/>
    <property type="match status" value="1"/>
</dbReference>
<dbReference type="PANTHER" id="PTHR43153">
    <property type="entry name" value="ELECTRON TRANSFER FLAVOPROTEIN ALPHA"/>
    <property type="match status" value="1"/>
</dbReference>
<proteinExistence type="predicted"/>
<dbReference type="GO" id="GO:0009055">
    <property type="term" value="F:electron transfer activity"/>
    <property type="evidence" value="ECO:0007669"/>
    <property type="project" value="InterPro"/>
</dbReference>
<evidence type="ECO:0000313" key="3">
    <source>
        <dbReference type="Proteomes" id="UP000274515"/>
    </source>
</evidence>
<feature type="domain" description="Electron transfer flavoprotein alpha subunit C-terminal" evidence="1">
    <location>
        <begin position="181"/>
        <end position="265"/>
    </location>
</feature>
<comment type="caution">
    <text evidence="2">The sequence shown here is derived from an EMBL/GenBank/DDBJ whole genome shotgun (WGS) entry which is preliminary data.</text>
</comment>
<dbReference type="GO" id="GO:0033539">
    <property type="term" value="P:fatty acid beta-oxidation using acyl-CoA dehydrogenase"/>
    <property type="evidence" value="ECO:0007669"/>
    <property type="project" value="TreeGrafter"/>
</dbReference>
<dbReference type="GO" id="GO:0050660">
    <property type="term" value="F:flavin adenine dinucleotide binding"/>
    <property type="evidence" value="ECO:0007669"/>
    <property type="project" value="InterPro"/>
</dbReference>
<dbReference type="PANTHER" id="PTHR43153:SF1">
    <property type="entry name" value="ELECTRON TRANSFER FLAVOPROTEIN SUBUNIT ALPHA, MITOCHONDRIAL"/>
    <property type="match status" value="1"/>
</dbReference>
<accession>A0A426JY11</accession>
<dbReference type="AlphaFoldDB" id="A0A426JY11"/>
<evidence type="ECO:0000313" key="2">
    <source>
        <dbReference type="EMBL" id="RRO18028.1"/>
    </source>
</evidence>
<dbReference type="Gene3D" id="3.40.50.1220">
    <property type="entry name" value="TPP-binding domain"/>
    <property type="match status" value="1"/>
</dbReference>